<dbReference type="SUPFAM" id="SSF75304">
    <property type="entry name" value="Amidase signature (AS) enzymes"/>
    <property type="match status" value="1"/>
</dbReference>
<evidence type="ECO:0000313" key="2">
    <source>
        <dbReference type="EMBL" id="PTB38711.1"/>
    </source>
</evidence>
<feature type="domain" description="Amidase" evidence="1">
    <location>
        <begin position="30"/>
        <end position="309"/>
    </location>
</feature>
<dbReference type="Pfam" id="PF01425">
    <property type="entry name" value="Amidase"/>
    <property type="match status" value="1"/>
</dbReference>
<evidence type="ECO:0000259" key="1">
    <source>
        <dbReference type="Pfam" id="PF01425"/>
    </source>
</evidence>
<dbReference type="PANTHER" id="PTHR42678">
    <property type="entry name" value="AMIDASE"/>
    <property type="match status" value="1"/>
</dbReference>
<protein>
    <recommendedName>
        <fullName evidence="1">Amidase domain-containing protein</fullName>
    </recommendedName>
</protein>
<dbReference type="InterPro" id="IPR036928">
    <property type="entry name" value="AS_sf"/>
</dbReference>
<dbReference type="Proteomes" id="UP000240493">
    <property type="component" value="Unassembled WGS sequence"/>
</dbReference>
<accession>A0A2T3Z1M1</accession>
<dbReference type="AlphaFoldDB" id="A0A2T3Z1M1"/>
<evidence type="ECO:0000313" key="3">
    <source>
        <dbReference type="Proteomes" id="UP000240493"/>
    </source>
</evidence>
<dbReference type="EMBL" id="KZ679265">
    <property type="protein sequence ID" value="PTB38711.1"/>
    <property type="molecule type" value="Genomic_DNA"/>
</dbReference>
<gene>
    <name evidence="2" type="ORF">M441DRAFT_172525</name>
</gene>
<name>A0A2T3Z1M1_TRIA4</name>
<dbReference type="Gene3D" id="3.90.1300.10">
    <property type="entry name" value="Amidase signature (AS) domain"/>
    <property type="match status" value="1"/>
</dbReference>
<proteinExistence type="predicted"/>
<dbReference type="OrthoDB" id="566138at2759"/>
<keyword evidence="3" id="KW-1185">Reference proteome</keyword>
<sequence>MGTDIDVLTATAEELQQLLSSSAEVTSKHLVQKYLSQIKRHNDYLKAVISIAPESLLLKRAGMLDEERKNGRLRSPLHGIPILIKDNIATHYGSTGLDTTAGSLALAYSNPRINAPVVDRMLEAGLIVIGKASLSELSWWKGKNLICGWNAVSGQAQSPYVKGGIRPDDSFAGHSNPGGSSSGSAIAVAAGFAPVSIGTETFGSLMLPAGRAALYSIKPGRSLISLTGIVPISSFSDQPGPMTKTTKDLAMLMDIITDPGNVPPGGYASRVTGSWDGLKVGTVDPEIWKYTPDVRKILDEGMEKQLIDQVRYAYEVIKKHAPVFKDNVFLNFAETFFVDGEEILLKIFEKGFKEELENYIKLLDTPQIKTLGELIAFNKAHADKELPPGNDNQDVLELCEKTNVTSKDCASYVSHLTKFGRDQGVDKIFKEHGLNIIMGPLESPLYYFAAACGYPVAAMPLGYLDHNGRPHGLCAVAKEEGLLIQLQSAFERTFPPRKPPSL</sequence>
<reference evidence="2 3" key="1">
    <citation type="submission" date="2016-07" db="EMBL/GenBank/DDBJ databases">
        <title>Multiple horizontal gene transfer events from other fungi enriched the ability of initially mycotrophic Trichoderma (Ascomycota) to feed on dead plant biomass.</title>
        <authorList>
            <consortium name="DOE Joint Genome Institute"/>
            <person name="Aerts A."/>
            <person name="Atanasova L."/>
            <person name="Chenthamara K."/>
            <person name="Zhang J."/>
            <person name="Grujic M."/>
            <person name="Henrissat B."/>
            <person name="Kuo A."/>
            <person name="Salamov A."/>
            <person name="Lipzen A."/>
            <person name="Labutti K."/>
            <person name="Barry K."/>
            <person name="Miao Y."/>
            <person name="Rahimi M.J."/>
            <person name="Shen Q."/>
            <person name="Grigoriev I.V."/>
            <person name="Kubicek C.P."/>
            <person name="Druzhinina I.S."/>
        </authorList>
    </citation>
    <scope>NUCLEOTIDE SEQUENCE [LARGE SCALE GENOMIC DNA]</scope>
    <source>
        <strain evidence="2 3">CBS 433.97</strain>
    </source>
</reference>
<dbReference type="STRING" id="1042311.A0A2T3Z1M1"/>
<organism evidence="2 3">
    <name type="scientific">Trichoderma asperellum (strain ATCC 204424 / CBS 433.97 / NBRC 101777)</name>
    <dbReference type="NCBI Taxonomy" id="1042311"/>
    <lineage>
        <taxon>Eukaryota</taxon>
        <taxon>Fungi</taxon>
        <taxon>Dikarya</taxon>
        <taxon>Ascomycota</taxon>
        <taxon>Pezizomycotina</taxon>
        <taxon>Sordariomycetes</taxon>
        <taxon>Hypocreomycetidae</taxon>
        <taxon>Hypocreales</taxon>
        <taxon>Hypocreaceae</taxon>
        <taxon>Trichoderma</taxon>
    </lineage>
</organism>
<dbReference type="PANTHER" id="PTHR42678:SF34">
    <property type="entry name" value="OS04G0183300 PROTEIN"/>
    <property type="match status" value="1"/>
</dbReference>
<dbReference type="InterPro" id="IPR023631">
    <property type="entry name" value="Amidase_dom"/>
</dbReference>